<dbReference type="KEGG" id="bmh:BMWSH_1193"/>
<proteinExistence type="predicted"/>
<name>A0A8D3WXR6_PRIMW</name>
<gene>
    <name evidence="1" type="ORF">BMWSH_1193</name>
</gene>
<dbReference type="Proteomes" id="UP000001283">
    <property type="component" value="Chromosome"/>
</dbReference>
<reference evidence="1 2" key="1">
    <citation type="journal article" date="2011" name="J. Bacteriol.">
        <title>Complete genome sequence of the industrial strain Bacillus megaterium WSH-002.</title>
        <authorList>
            <person name="Liu L."/>
            <person name="Li Y."/>
            <person name="Zhang J."/>
            <person name="Zou W."/>
            <person name="Zhou Z."/>
            <person name="Liu J."/>
            <person name="Li X."/>
            <person name="Wang L."/>
            <person name="Chen J."/>
        </authorList>
    </citation>
    <scope>NUCLEOTIDE SEQUENCE [LARGE SCALE GENOMIC DNA]</scope>
    <source>
        <strain evidence="1 2">WSH-002</strain>
    </source>
</reference>
<accession>A0A8D3WXR6</accession>
<sequence>MIIITDVHAIIAAVAIISEANIMTATVIQNMATTTISANAKAEVSFQAFSQVDL</sequence>
<dbReference type="EMBL" id="CP003017">
    <property type="protein sequence ID" value="AEN88077.1"/>
    <property type="molecule type" value="Genomic_DNA"/>
</dbReference>
<evidence type="ECO:0000313" key="2">
    <source>
        <dbReference type="Proteomes" id="UP000001283"/>
    </source>
</evidence>
<protein>
    <submittedName>
        <fullName evidence="1">Uncharacterized protein</fullName>
    </submittedName>
</protein>
<organism evidence="1 2">
    <name type="scientific">Priestia megaterium (strain WSH-002)</name>
    <name type="common">Bacillus megaterium</name>
    <dbReference type="NCBI Taxonomy" id="1006007"/>
    <lineage>
        <taxon>Bacteria</taxon>
        <taxon>Bacillati</taxon>
        <taxon>Bacillota</taxon>
        <taxon>Bacilli</taxon>
        <taxon>Bacillales</taxon>
        <taxon>Bacillaceae</taxon>
        <taxon>Priestia</taxon>
    </lineage>
</organism>
<dbReference type="AlphaFoldDB" id="A0A8D3WXR6"/>
<evidence type="ECO:0000313" key="1">
    <source>
        <dbReference type="EMBL" id="AEN88077.1"/>
    </source>
</evidence>